<dbReference type="GO" id="GO:0006511">
    <property type="term" value="P:ubiquitin-dependent protein catabolic process"/>
    <property type="evidence" value="ECO:0007669"/>
    <property type="project" value="InterPro"/>
</dbReference>
<dbReference type="InterPro" id="IPR001232">
    <property type="entry name" value="SKP1-like"/>
</dbReference>
<feature type="domain" description="SKP1 component POZ" evidence="6">
    <location>
        <begin position="8"/>
        <end position="66"/>
    </location>
</feature>
<comment type="function">
    <text evidence="4">Involved in ubiquitination and subsequent proteasomal degradation of target proteins. Together with CUL1, RBX1 and a F-box protein, it forms a SCF E3 ubiquitin ligase complex. The functional specificity of this complex depends on the type of F-box protein. In the SCF complex, it serves as an adapter that links the F-box protein to CUL1.</text>
</comment>
<evidence type="ECO:0000256" key="2">
    <source>
        <dbReference type="ARBA" id="ARBA00009993"/>
    </source>
</evidence>
<evidence type="ECO:0000256" key="1">
    <source>
        <dbReference type="ARBA" id="ARBA00004906"/>
    </source>
</evidence>
<dbReference type="SUPFAM" id="SSF81382">
    <property type="entry name" value="Skp1 dimerisation domain-like"/>
    <property type="match status" value="1"/>
</dbReference>
<dbReference type="AlphaFoldDB" id="A0AAU9R8Q6"/>
<dbReference type="SUPFAM" id="SSF54695">
    <property type="entry name" value="POZ domain"/>
    <property type="match status" value="1"/>
</dbReference>
<dbReference type="Gene3D" id="3.30.710.10">
    <property type="entry name" value="Potassium Channel Kv1.1, Chain A"/>
    <property type="match status" value="1"/>
</dbReference>
<evidence type="ECO:0000259" key="6">
    <source>
        <dbReference type="Pfam" id="PF03931"/>
    </source>
</evidence>
<dbReference type="InterPro" id="IPR016072">
    <property type="entry name" value="Skp1_comp_dimer"/>
</dbReference>
<dbReference type="GO" id="GO:0016567">
    <property type="term" value="P:protein ubiquitination"/>
    <property type="evidence" value="ECO:0007669"/>
    <property type="project" value="UniProtKB-UniRule"/>
</dbReference>
<dbReference type="Pfam" id="PF03931">
    <property type="entry name" value="Skp1_POZ"/>
    <property type="match status" value="1"/>
</dbReference>
<sequence>MSTSSKKNIILKSSNGMHFMVEEAVALQSQTIAQTIEDGLVGNGILIPNVTGEILSLVIEYCQKHVAVVDDSSSYSLEDLKHWDAEFMNDLDKSTLLHMMMAADFLNVKSLVDLTCQTIVDVMLTGKTVEELRKTFNLENEHIRARSTGSQKISMGF</sequence>
<evidence type="ECO:0000256" key="3">
    <source>
        <dbReference type="ARBA" id="ARBA00022786"/>
    </source>
</evidence>
<keyword evidence="3 4" id="KW-0833">Ubl conjugation pathway</keyword>
<dbReference type="Pfam" id="PF01466">
    <property type="entry name" value="Skp1"/>
    <property type="match status" value="1"/>
</dbReference>
<evidence type="ECO:0000313" key="8">
    <source>
        <dbReference type="Proteomes" id="UP000836841"/>
    </source>
</evidence>
<keyword evidence="8" id="KW-1185">Reference proteome</keyword>
<evidence type="ECO:0000313" key="7">
    <source>
        <dbReference type="EMBL" id="CAH2036188.1"/>
    </source>
</evidence>
<dbReference type="PIRSF" id="PIRSF028729">
    <property type="entry name" value="E3_ubiquit_lig_SCF_Skp"/>
    <property type="match status" value="1"/>
</dbReference>
<dbReference type="EMBL" id="OU466857">
    <property type="protein sequence ID" value="CAH2036188.1"/>
    <property type="molecule type" value="Genomic_DNA"/>
</dbReference>
<feature type="domain" description="SKP1 component dimerisation" evidence="5">
    <location>
        <begin position="109"/>
        <end position="141"/>
    </location>
</feature>
<dbReference type="GO" id="GO:0009867">
    <property type="term" value="P:jasmonic acid mediated signaling pathway"/>
    <property type="evidence" value="ECO:0007669"/>
    <property type="project" value="UniProtKB-ARBA"/>
</dbReference>
<dbReference type="PANTHER" id="PTHR11165">
    <property type="entry name" value="SKP1"/>
    <property type="match status" value="1"/>
</dbReference>
<reference evidence="7 8" key="1">
    <citation type="submission" date="2022-03" db="EMBL/GenBank/DDBJ databases">
        <authorList>
            <person name="Nunn A."/>
            <person name="Chopra R."/>
            <person name="Nunn A."/>
            <person name="Contreras Garrido A."/>
        </authorList>
    </citation>
    <scope>NUCLEOTIDE SEQUENCE [LARGE SCALE GENOMIC DNA]</scope>
</reference>
<protein>
    <recommendedName>
        <fullName evidence="4">SKP1-like protein</fullName>
    </recommendedName>
</protein>
<dbReference type="InterPro" id="IPR016897">
    <property type="entry name" value="SKP1"/>
</dbReference>
<accession>A0AAU9R8Q6</accession>
<dbReference type="InterPro" id="IPR011333">
    <property type="entry name" value="SKP1/BTB/POZ_sf"/>
</dbReference>
<evidence type="ECO:0000259" key="5">
    <source>
        <dbReference type="Pfam" id="PF01466"/>
    </source>
</evidence>
<comment type="pathway">
    <text evidence="1 4">Protein modification; protein ubiquitination.</text>
</comment>
<comment type="similarity">
    <text evidence="2 4">Belongs to the SKP1 family.</text>
</comment>
<dbReference type="InterPro" id="IPR036296">
    <property type="entry name" value="SKP1-like_dim_sf"/>
</dbReference>
<dbReference type="Proteomes" id="UP000836841">
    <property type="component" value="Chromosome 1"/>
</dbReference>
<dbReference type="SMART" id="SM00512">
    <property type="entry name" value="Skp1"/>
    <property type="match status" value="1"/>
</dbReference>
<gene>
    <name evidence="7" type="ORF">TAV2_LOCUS3138</name>
</gene>
<name>A0AAU9R8Q6_THLAR</name>
<evidence type="ECO:0000256" key="4">
    <source>
        <dbReference type="PIRNR" id="PIRNR028729"/>
    </source>
</evidence>
<comment type="subunit">
    <text evidence="4">Part of a SCF (SKP1-cullin-F-box) protein ligase complex.</text>
</comment>
<proteinExistence type="inferred from homology"/>
<dbReference type="InterPro" id="IPR016073">
    <property type="entry name" value="Skp1_comp_POZ"/>
</dbReference>
<organism evidence="7 8">
    <name type="scientific">Thlaspi arvense</name>
    <name type="common">Field penny-cress</name>
    <dbReference type="NCBI Taxonomy" id="13288"/>
    <lineage>
        <taxon>Eukaryota</taxon>
        <taxon>Viridiplantae</taxon>
        <taxon>Streptophyta</taxon>
        <taxon>Embryophyta</taxon>
        <taxon>Tracheophyta</taxon>
        <taxon>Spermatophyta</taxon>
        <taxon>Magnoliopsida</taxon>
        <taxon>eudicotyledons</taxon>
        <taxon>Gunneridae</taxon>
        <taxon>Pentapetalae</taxon>
        <taxon>rosids</taxon>
        <taxon>malvids</taxon>
        <taxon>Brassicales</taxon>
        <taxon>Brassicaceae</taxon>
        <taxon>Thlaspideae</taxon>
        <taxon>Thlaspi</taxon>
    </lineage>
</organism>
<dbReference type="CDD" id="cd18322">
    <property type="entry name" value="BTB_POZ_SKP1"/>
    <property type="match status" value="1"/>
</dbReference>